<dbReference type="Gene3D" id="3.40.630.30">
    <property type="match status" value="1"/>
</dbReference>
<sequence>MDNTMLDAWTEIRQLVPALHGPFFDPAFVRAVHETVGPVTLLIGQEKNGEISTIWPVHRRGARVIPVGWPGADFQGPLCRSTVDPTEMLTAIGARTLFFDHLLRGLGVPEQVVHTWRPSPYLDVTGGLDGYLGRASRSGRDNLSQARRRARKASAELGELRFTPESTSFALLGELIRLKRRQYAATGSGDFFAESGHRELLEHLFLSSSENFAGVLSAVHCGDTLLAAHFGLRANGVLHWWFPVYEPEVARFSPGWILLRELISAAPSLGVDRIDLGRGDDEYKRRAKTGEVFVGKATISTSRTVRLARAANDVARGAVRRSGLAPRVRRALRTRR</sequence>
<dbReference type="AlphaFoldDB" id="A0A839N2J7"/>
<protein>
    <submittedName>
        <fullName evidence="2">CelD/BcsL family acetyltransferase involved in cellulose biosynthesis</fullName>
    </submittedName>
</protein>
<feature type="domain" description="BioF2-like acetyltransferase" evidence="1">
    <location>
        <begin position="145"/>
        <end position="285"/>
    </location>
</feature>
<accession>A0A839N2J7</accession>
<dbReference type="GO" id="GO:0016740">
    <property type="term" value="F:transferase activity"/>
    <property type="evidence" value="ECO:0007669"/>
    <property type="project" value="UniProtKB-KW"/>
</dbReference>
<dbReference type="Proteomes" id="UP000559182">
    <property type="component" value="Unassembled WGS sequence"/>
</dbReference>
<dbReference type="RefSeq" id="WP_183318028.1">
    <property type="nucleotide sequence ID" value="NZ_JACHVQ010000001.1"/>
</dbReference>
<dbReference type="InterPro" id="IPR016181">
    <property type="entry name" value="Acyl_CoA_acyltransferase"/>
</dbReference>
<keyword evidence="3" id="KW-1185">Reference proteome</keyword>
<keyword evidence="2" id="KW-0808">Transferase</keyword>
<evidence type="ECO:0000313" key="3">
    <source>
        <dbReference type="Proteomes" id="UP000559182"/>
    </source>
</evidence>
<gene>
    <name evidence="2" type="ORF">FHU39_000127</name>
</gene>
<evidence type="ECO:0000313" key="2">
    <source>
        <dbReference type="EMBL" id="MBB2890143.1"/>
    </source>
</evidence>
<dbReference type="SUPFAM" id="SSF55729">
    <property type="entry name" value="Acyl-CoA N-acyltransferases (Nat)"/>
    <property type="match status" value="1"/>
</dbReference>
<dbReference type="EMBL" id="JACHVQ010000001">
    <property type="protein sequence ID" value="MBB2890143.1"/>
    <property type="molecule type" value="Genomic_DNA"/>
</dbReference>
<proteinExistence type="predicted"/>
<evidence type="ECO:0000259" key="1">
    <source>
        <dbReference type="Pfam" id="PF13480"/>
    </source>
</evidence>
<comment type="caution">
    <text evidence="2">The sequence shown here is derived from an EMBL/GenBank/DDBJ whole genome shotgun (WGS) entry which is preliminary data.</text>
</comment>
<dbReference type="InterPro" id="IPR038740">
    <property type="entry name" value="BioF2-like_GNAT_dom"/>
</dbReference>
<dbReference type="Pfam" id="PF13480">
    <property type="entry name" value="Acetyltransf_6"/>
    <property type="match status" value="1"/>
</dbReference>
<name>A0A839N2J7_9MICO</name>
<organism evidence="2 3">
    <name type="scientific">Flexivirga oryzae</name>
    <dbReference type="NCBI Taxonomy" id="1794944"/>
    <lineage>
        <taxon>Bacteria</taxon>
        <taxon>Bacillati</taxon>
        <taxon>Actinomycetota</taxon>
        <taxon>Actinomycetes</taxon>
        <taxon>Micrococcales</taxon>
        <taxon>Dermacoccaceae</taxon>
        <taxon>Flexivirga</taxon>
    </lineage>
</organism>
<reference evidence="2 3" key="1">
    <citation type="submission" date="2020-08" db="EMBL/GenBank/DDBJ databases">
        <title>Sequencing the genomes of 1000 actinobacteria strains.</title>
        <authorList>
            <person name="Klenk H.-P."/>
        </authorList>
    </citation>
    <scope>NUCLEOTIDE SEQUENCE [LARGE SCALE GENOMIC DNA]</scope>
    <source>
        <strain evidence="2 3">DSM 105369</strain>
    </source>
</reference>